<evidence type="ECO:0000313" key="1">
    <source>
        <dbReference type="EMBL" id="EEF41186.1"/>
    </source>
</evidence>
<sequence>HLPRLAAPPRARAVRDGGAAMYLIVGPRPRSWHSTARRWLSSIVLAEVTAPRVTYVEWLVPHGFLQSREGRCLSLLPRLPCSWMLLLLAAAA</sequence>
<gene>
    <name evidence="1" type="ORF">RCOM_1572270</name>
</gene>
<dbReference type="InParanoid" id="B9S5G5"/>
<dbReference type="Proteomes" id="UP000008311">
    <property type="component" value="Unassembled WGS sequence"/>
</dbReference>
<proteinExistence type="predicted"/>
<dbReference type="AlphaFoldDB" id="B9S5G5"/>
<name>B9S5G5_RICCO</name>
<reference evidence="2" key="1">
    <citation type="journal article" date="2010" name="Nat. Biotechnol.">
        <title>Draft genome sequence of the oilseed species Ricinus communis.</title>
        <authorList>
            <person name="Chan A.P."/>
            <person name="Crabtree J."/>
            <person name="Zhao Q."/>
            <person name="Lorenzi H."/>
            <person name="Orvis J."/>
            <person name="Puiu D."/>
            <person name="Melake-Berhan A."/>
            <person name="Jones K.M."/>
            <person name="Redman J."/>
            <person name="Chen G."/>
            <person name="Cahoon E.B."/>
            <person name="Gedil M."/>
            <person name="Stanke M."/>
            <person name="Haas B.J."/>
            <person name="Wortman J.R."/>
            <person name="Fraser-Liggett C.M."/>
            <person name="Ravel J."/>
            <person name="Rabinowicz P.D."/>
        </authorList>
    </citation>
    <scope>NUCLEOTIDE SEQUENCE [LARGE SCALE GENOMIC DNA]</scope>
    <source>
        <strain evidence="2">cv. Hale</strain>
    </source>
</reference>
<accession>B9S5G5</accession>
<keyword evidence="2" id="KW-1185">Reference proteome</keyword>
<evidence type="ECO:0000313" key="2">
    <source>
        <dbReference type="Proteomes" id="UP000008311"/>
    </source>
</evidence>
<feature type="non-terminal residue" evidence="1">
    <location>
        <position position="1"/>
    </location>
</feature>
<dbReference type="EMBL" id="EQ973873">
    <property type="protein sequence ID" value="EEF41186.1"/>
    <property type="molecule type" value="Genomic_DNA"/>
</dbReference>
<protein>
    <submittedName>
        <fullName evidence="1">Uncharacterized protein</fullName>
    </submittedName>
</protein>
<organism evidence="1 2">
    <name type="scientific">Ricinus communis</name>
    <name type="common">Castor bean</name>
    <dbReference type="NCBI Taxonomy" id="3988"/>
    <lineage>
        <taxon>Eukaryota</taxon>
        <taxon>Viridiplantae</taxon>
        <taxon>Streptophyta</taxon>
        <taxon>Embryophyta</taxon>
        <taxon>Tracheophyta</taxon>
        <taxon>Spermatophyta</taxon>
        <taxon>Magnoliopsida</taxon>
        <taxon>eudicotyledons</taxon>
        <taxon>Gunneridae</taxon>
        <taxon>Pentapetalae</taxon>
        <taxon>rosids</taxon>
        <taxon>fabids</taxon>
        <taxon>Malpighiales</taxon>
        <taxon>Euphorbiaceae</taxon>
        <taxon>Acalyphoideae</taxon>
        <taxon>Acalypheae</taxon>
        <taxon>Ricinus</taxon>
    </lineage>
</organism>